<reference evidence="1" key="1">
    <citation type="journal article" date="2014" name="Front. Microbiol.">
        <title>High frequency of phylogenetically diverse reductive dehalogenase-homologous genes in deep subseafloor sedimentary metagenomes.</title>
        <authorList>
            <person name="Kawai M."/>
            <person name="Futagami T."/>
            <person name="Toyoda A."/>
            <person name="Takaki Y."/>
            <person name="Nishi S."/>
            <person name="Hori S."/>
            <person name="Arai W."/>
            <person name="Tsubouchi T."/>
            <person name="Morono Y."/>
            <person name="Uchiyama I."/>
            <person name="Ito T."/>
            <person name="Fujiyama A."/>
            <person name="Inagaki F."/>
            <person name="Takami H."/>
        </authorList>
    </citation>
    <scope>NUCLEOTIDE SEQUENCE</scope>
    <source>
        <strain evidence="1">Expedition CK06-06</strain>
    </source>
</reference>
<protein>
    <submittedName>
        <fullName evidence="1">Uncharacterized protein</fullName>
    </submittedName>
</protein>
<evidence type="ECO:0000313" key="1">
    <source>
        <dbReference type="EMBL" id="GAH20447.1"/>
    </source>
</evidence>
<name>X1DJU5_9ZZZZ</name>
<gene>
    <name evidence="1" type="ORF">S03H2_06888</name>
</gene>
<dbReference type="EMBL" id="BARU01003096">
    <property type="protein sequence ID" value="GAH20447.1"/>
    <property type="molecule type" value="Genomic_DNA"/>
</dbReference>
<accession>X1DJU5</accession>
<comment type="caution">
    <text evidence="1">The sequence shown here is derived from an EMBL/GenBank/DDBJ whole genome shotgun (WGS) entry which is preliminary data.</text>
</comment>
<sequence>KNSVNPCIIPNNINDIYSSNFWIIRQLPLN</sequence>
<dbReference type="AlphaFoldDB" id="X1DJU5"/>
<proteinExistence type="predicted"/>
<feature type="non-terminal residue" evidence="1">
    <location>
        <position position="1"/>
    </location>
</feature>
<organism evidence="1">
    <name type="scientific">marine sediment metagenome</name>
    <dbReference type="NCBI Taxonomy" id="412755"/>
    <lineage>
        <taxon>unclassified sequences</taxon>
        <taxon>metagenomes</taxon>
        <taxon>ecological metagenomes</taxon>
    </lineage>
</organism>